<gene>
    <name evidence="1" type="ORF">ATK74_1281</name>
</gene>
<dbReference type="AlphaFoldDB" id="A0A2A9CQV9"/>
<reference evidence="1 2" key="1">
    <citation type="submission" date="2017-10" db="EMBL/GenBank/DDBJ databases">
        <title>Sequencing the genomes of 1000 actinobacteria strains.</title>
        <authorList>
            <person name="Klenk H.-P."/>
        </authorList>
    </citation>
    <scope>NUCLEOTIDE SEQUENCE [LARGE SCALE GENOMIC DNA]</scope>
    <source>
        <strain evidence="1 2">DSM 15597</strain>
    </source>
</reference>
<accession>A0A2A9CQV9</accession>
<protein>
    <submittedName>
        <fullName evidence="1">Uncharacterized protein</fullName>
    </submittedName>
</protein>
<comment type="caution">
    <text evidence="1">The sequence shown here is derived from an EMBL/GenBank/DDBJ whole genome shotgun (WGS) entry which is preliminary data.</text>
</comment>
<dbReference type="OrthoDB" id="3733427at2"/>
<evidence type="ECO:0000313" key="2">
    <source>
        <dbReference type="Proteomes" id="UP000226079"/>
    </source>
</evidence>
<evidence type="ECO:0000313" key="1">
    <source>
        <dbReference type="EMBL" id="PFG16728.1"/>
    </source>
</evidence>
<dbReference type="RefSeq" id="WP_098460241.1">
    <property type="nucleotide sequence ID" value="NZ_PDJC01000001.1"/>
</dbReference>
<keyword evidence="2" id="KW-1185">Reference proteome</keyword>
<sequence>MGKRLFWLAVGVGVTAVVVLKGRELYERLTPKGVVEQIERTRSGLFEWAGEFLATMGEAMDEREEELRDALGLDE</sequence>
<name>A0A2A9CQV9_9ACTN</name>
<dbReference type="EMBL" id="PDJC01000001">
    <property type="protein sequence ID" value="PFG16728.1"/>
    <property type="molecule type" value="Genomic_DNA"/>
</dbReference>
<dbReference type="Proteomes" id="UP000226079">
    <property type="component" value="Unassembled WGS sequence"/>
</dbReference>
<proteinExistence type="predicted"/>
<organism evidence="1 2">
    <name type="scientific">Propionicimonas paludicola</name>
    <dbReference type="NCBI Taxonomy" id="185243"/>
    <lineage>
        <taxon>Bacteria</taxon>
        <taxon>Bacillati</taxon>
        <taxon>Actinomycetota</taxon>
        <taxon>Actinomycetes</taxon>
        <taxon>Propionibacteriales</taxon>
        <taxon>Nocardioidaceae</taxon>
        <taxon>Propionicimonas</taxon>
    </lineage>
</organism>